<gene>
    <name evidence="2" type="ordered locus">Lebu_0101</name>
</gene>
<evidence type="ECO:0000256" key="1">
    <source>
        <dbReference type="SAM" id="Phobius"/>
    </source>
</evidence>
<organism evidence="2 3">
    <name type="scientific">Leptotrichia buccalis (strain ATCC 14201 / DSM 1135 / JCM 12969 / NCTC 10249 / C-1013-b)</name>
    <dbReference type="NCBI Taxonomy" id="523794"/>
    <lineage>
        <taxon>Bacteria</taxon>
        <taxon>Fusobacteriati</taxon>
        <taxon>Fusobacteriota</taxon>
        <taxon>Fusobacteriia</taxon>
        <taxon>Fusobacteriales</taxon>
        <taxon>Leptotrichiaceae</taxon>
        <taxon>Leptotrichia</taxon>
    </lineage>
</organism>
<dbReference type="Proteomes" id="UP000001910">
    <property type="component" value="Chromosome"/>
</dbReference>
<keyword evidence="1" id="KW-0812">Transmembrane</keyword>
<dbReference type="HOGENOM" id="CLU_920697_0_0_0"/>
<dbReference type="RefSeq" id="WP_012806225.1">
    <property type="nucleotide sequence ID" value="NC_013192.1"/>
</dbReference>
<dbReference type="AlphaFoldDB" id="C7NCW1"/>
<feature type="transmembrane region" description="Helical" evidence="1">
    <location>
        <begin position="266"/>
        <end position="282"/>
    </location>
</feature>
<reference evidence="2 3" key="1">
    <citation type="journal article" date="2009" name="Stand. Genomic Sci.">
        <title>Complete genome sequence of Leptotrichia buccalis type strain (C-1013-b).</title>
        <authorList>
            <person name="Ivanova N."/>
            <person name="Gronow S."/>
            <person name="Lapidus A."/>
            <person name="Copeland A."/>
            <person name="Glavina Del Rio T."/>
            <person name="Nolan M."/>
            <person name="Lucas S."/>
            <person name="Chen F."/>
            <person name="Tice H."/>
            <person name="Cheng J.F."/>
            <person name="Saunders E."/>
            <person name="Bruce D."/>
            <person name="Goodwin L."/>
            <person name="Brettin T."/>
            <person name="Detter J.C."/>
            <person name="Han C."/>
            <person name="Pitluck S."/>
            <person name="Mikhailova N."/>
            <person name="Pati A."/>
            <person name="Mavrommatis K."/>
            <person name="Chen A."/>
            <person name="Palaniappan K."/>
            <person name="Land M."/>
            <person name="Hauser L."/>
            <person name="Chang Y.J."/>
            <person name="Jeffries C.D."/>
            <person name="Chain P."/>
            <person name="Rohde C."/>
            <person name="Goker M."/>
            <person name="Bristow J."/>
            <person name="Eisen J.A."/>
            <person name="Markowitz V."/>
            <person name="Hugenholtz P."/>
            <person name="Kyrpides N.C."/>
            <person name="Klenk H.P."/>
        </authorList>
    </citation>
    <scope>NUCLEOTIDE SEQUENCE [LARGE SCALE GENOMIC DNA]</scope>
    <source>
        <strain evidence="3">ATCC 14201 / DSM 1135 / JCM 12969 / NCTC 10249 / C-1013-b</strain>
    </source>
</reference>
<dbReference type="KEGG" id="lba:Lebu_0101"/>
<dbReference type="STRING" id="523794.Lebu_0101"/>
<feature type="transmembrane region" description="Helical" evidence="1">
    <location>
        <begin position="172"/>
        <end position="192"/>
    </location>
</feature>
<feature type="transmembrane region" description="Helical" evidence="1">
    <location>
        <begin position="102"/>
        <end position="121"/>
    </location>
</feature>
<accession>C7NCW1</accession>
<proteinExistence type="predicted"/>
<sequence>MEKISKSVKKLKPKIIIFIVLQILLFMYYFWIGKYDWDYGFDLPYRIVFEGIFSVVVGVFFGLIFYLLGKSEEYENDKILKLPIFFIILSMILLFRIDIMGVIKLCFFNGLFILGIFRSKIEIRSYLFKVSKITLWFVVMYFLIPIYIFFFPNAFMIFFAIIESIFGIDKSFSQYITLISFFITNFFFGFFIKKYFDKEEIEVVRILTIAACLIIMGIFIFMGFNWYKEDYHAIIYTFPYKVLMYFEEGENSVEKFGIIKTLESRYFVYAMIVNMGFYLGTLKINNKNKRKNCVENKIDGDI</sequence>
<dbReference type="OrthoDB" id="79381at2"/>
<evidence type="ECO:0000313" key="3">
    <source>
        <dbReference type="Proteomes" id="UP000001910"/>
    </source>
</evidence>
<feature type="transmembrane region" description="Helical" evidence="1">
    <location>
        <begin position="204"/>
        <end position="227"/>
    </location>
</feature>
<keyword evidence="1" id="KW-1133">Transmembrane helix</keyword>
<keyword evidence="3" id="KW-1185">Reference proteome</keyword>
<evidence type="ECO:0000313" key="2">
    <source>
        <dbReference type="EMBL" id="ACV38031.1"/>
    </source>
</evidence>
<feature type="transmembrane region" description="Helical" evidence="1">
    <location>
        <begin position="133"/>
        <end position="166"/>
    </location>
</feature>
<dbReference type="EMBL" id="CP001685">
    <property type="protein sequence ID" value="ACV38031.1"/>
    <property type="molecule type" value="Genomic_DNA"/>
</dbReference>
<feature type="transmembrane region" description="Helical" evidence="1">
    <location>
        <begin position="15"/>
        <end position="32"/>
    </location>
</feature>
<feature type="transmembrane region" description="Helical" evidence="1">
    <location>
        <begin position="79"/>
        <end position="96"/>
    </location>
</feature>
<feature type="transmembrane region" description="Helical" evidence="1">
    <location>
        <begin position="44"/>
        <end position="67"/>
    </location>
</feature>
<protein>
    <submittedName>
        <fullName evidence="2">Uncharacterized protein</fullName>
    </submittedName>
</protein>
<name>C7NCW1_LEPBD</name>
<keyword evidence="1" id="KW-0472">Membrane</keyword>